<keyword evidence="5" id="KW-1185">Reference proteome</keyword>
<reference evidence="4 5" key="1">
    <citation type="submission" date="2023-05" db="EMBL/GenBank/DDBJ databases">
        <title>Streptantibioticus silvisoli sp. nov., acidotolerant actinomycetes 1 from pine litter.</title>
        <authorList>
            <person name="Swiecimska M."/>
            <person name="Golinska P."/>
            <person name="Sangal V."/>
            <person name="Wachnowicz B."/>
            <person name="Goodfellow M."/>
        </authorList>
    </citation>
    <scope>NUCLEOTIDE SEQUENCE [LARGE SCALE GENOMIC DNA]</scope>
    <source>
        <strain evidence="4 5">DSM 42109</strain>
    </source>
</reference>
<dbReference type="NCBIfam" id="NF041528">
    <property type="entry name" value="strep_LAETG"/>
    <property type="match status" value="1"/>
</dbReference>
<gene>
    <name evidence="4" type="ORF">NMN56_029180</name>
</gene>
<evidence type="ECO:0000256" key="1">
    <source>
        <dbReference type="SAM" id="MobiDB-lite"/>
    </source>
</evidence>
<evidence type="ECO:0000313" key="5">
    <source>
        <dbReference type="Proteomes" id="UP001214441"/>
    </source>
</evidence>
<dbReference type="EMBL" id="JANCPR020000034">
    <property type="protein sequence ID" value="MDJ1135948.1"/>
    <property type="molecule type" value="Genomic_DNA"/>
</dbReference>
<feature type="region of interest" description="Disordered" evidence="1">
    <location>
        <begin position="45"/>
        <end position="154"/>
    </location>
</feature>
<keyword evidence="2" id="KW-0812">Transmembrane</keyword>
<proteinExistence type="predicted"/>
<accession>A0ABT7A3M6</accession>
<sequence length="391" mass="39786">MKLCRVYATVATTAVLAPAALLAAPAAYAAHAAHAAHADTVSVAAGKPSATGGPPEAPVPSTAPSGPAPTPGGPGTAPGEKPDEPASGRPDAGTGEQPGEAAEGPSQESGAGEKTGEPSEPQDGTGPTEETEHADDTEGTGGTEGTGDAEGAENADECADDEIAEDPELSTTLNGLPSKVVAGSGYHAFTYEVVNSSDRAYKRVDFGLFAGTVHGEDLEHTGRHLTLQFKDPATGDWEPISTDDHDEDAGYVGFTDVRPHETVSLDLRLDVAKEAPDGLGFALSLGAYVDENGACYLSTGGYYEFDVLKASARPGRIPSAAPRNHAPQGVAKKPLRVKPMGDRKFSPTGRLAETGSSDVLPLFALAGAAAVALGAGAVFAVRRRRTDGARV</sequence>
<name>A0ABT7A3M6_9ACTN</name>
<comment type="caution">
    <text evidence="4">The sequence shown here is derived from an EMBL/GenBank/DDBJ whole genome shotgun (WGS) entry which is preliminary data.</text>
</comment>
<evidence type="ECO:0000313" key="4">
    <source>
        <dbReference type="EMBL" id="MDJ1135948.1"/>
    </source>
</evidence>
<keyword evidence="2" id="KW-0472">Membrane</keyword>
<evidence type="ECO:0000256" key="2">
    <source>
        <dbReference type="SAM" id="Phobius"/>
    </source>
</evidence>
<keyword evidence="2" id="KW-1133">Transmembrane helix</keyword>
<dbReference type="NCBIfam" id="TIGR01167">
    <property type="entry name" value="LPXTG_anchor"/>
    <property type="match status" value="1"/>
</dbReference>
<keyword evidence="3" id="KW-0732">Signal</keyword>
<protein>
    <submittedName>
        <fullName evidence="4">LAETG motif-containing sortase-dependent surface protein</fullName>
    </submittedName>
</protein>
<feature type="chain" id="PRO_5045683387" evidence="3">
    <location>
        <begin position="30"/>
        <end position="391"/>
    </location>
</feature>
<organism evidence="4 5">
    <name type="scientific">Streptomyces iconiensis</name>
    <dbReference type="NCBI Taxonomy" id="1384038"/>
    <lineage>
        <taxon>Bacteria</taxon>
        <taxon>Bacillati</taxon>
        <taxon>Actinomycetota</taxon>
        <taxon>Actinomycetes</taxon>
        <taxon>Kitasatosporales</taxon>
        <taxon>Streptomycetaceae</taxon>
        <taxon>Streptomyces</taxon>
    </lineage>
</organism>
<evidence type="ECO:0000256" key="3">
    <source>
        <dbReference type="SAM" id="SignalP"/>
    </source>
</evidence>
<feature type="transmembrane region" description="Helical" evidence="2">
    <location>
        <begin position="359"/>
        <end position="381"/>
    </location>
</feature>
<dbReference type="RefSeq" id="WP_274040265.1">
    <property type="nucleotide sequence ID" value="NZ_JANCPR020000034.1"/>
</dbReference>
<feature type="signal peptide" evidence="3">
    <location>
        <begin position="1"/>
        <end position="29"/>
    </location>
</feature>
<dbReference type="Proteomes" id="UP001214441">
    <property type="component" value="Unassembled WGS sequence"/>
</dbReference>